<gene>
    <name evidence="2" type="ORF">O6P43_021762</name>
</gene>
<proteinExistence type="predicted"/>
<evidence type="ECO:0000313" key="3">
    <source>
        <dbReference type="Proteomes" id="UP001163823"/>
    </source>
</evidence>
<dbReference type="Proteomes" id="UP001163823">
    <property type="component" value="Chromosome 9"/>
</dbReference>
<feature type="region of interest" description="Disordered" evidence="1">
    <location>
        <begin position="221"/>
        <end position="263"/>
    </location>
</feature>
<protein>
    <submittedName>
        <fullName evidence="2">Flocculation protein FLO11-like</fullName>
    </submittedName>
</protein>
<feature type="non-terminal residue" evidence="2">
    <location>
        <position position="1"/>
    </location>
</feature>
<sequence>KPRSLHHFILYLRRIFLRESTRAFVKSSSMSDPNQELVVTQNPEEEHQDPLEPTNLFAMLRLNSFNSPTINGCDHPNPSNHLPCTNCGYFRSNSLKRRSPSSFSLVQDPSITINATTTDTNPEPKAKKPFFEQGDLTLCGFSVISLPNGLAPSAATHTQKPQSCPVLRRCVSDPYNPPAANVVGFPMTQFQNSSSGLGSPENVKEGINPVTPPCVKGYASASSLPPLPPSLRRSVSDLTPSPAKSFSHSASSAEVGVDLAKEETSNSKRLRRMKESLREMRHWWDKAMREEIEGEAEEYKGTEFNDTVKKCDNVEERLEESVSIEKVGECLVINFKCPCYRGYQILLTGNNCYYKLI</sequence>
<accession>A0AAD7LBL5</accession>
<evidence type="ECO:0000256" key="1">
    <source>
        <dbReference type="SAM" id="MobiDB-lite"/>
    </source>
</evidence>
<dbReference type="AlphaFoldDB" id="A0AAD7LBL5"/>
<organism evidence="2 3">
    <name type="scientific">Quillaja saponaria</name>
    <name type="common">Soap bark tree</name>
    <dbReference type="NCBI Taxonomy" id="32244"/>
    <lineage>
        <taxon>Eukaryota</taxon>
        <taxon>Viridiplantae</taxon>
        <taxon>Streptophyta</taxon>
        <taxon>Embryophyta</taxon>
        <taxon>Tracheophyta</taxon>
        <taxon>Spermatophyta</taxon>
        <taxon>Magnoliopsida</taxon>
        <taxon>eudicotyledons</taxon>
        <taxon>Gunneridae</taxon>
        <taxon>Pentapetalae</taxon>
        <taxon>rosids</taxon>
        <taxon>fabids</taxon>
        <taxon>Fabales</taxon>
        <taxon>Quillajaceae</taxon>
        <taxon>Quillaja</taxon>
    </lineage>
</organism>
<dbReference type="KEGG" id="qsa:O6P43_021762"/>
<name>A0AAD7LBL5_QUISA</name>
<comment type="caution">
    <text evidence="2">The sequence shown here is derived from an EMBL/GenBank/DDBJ whole genome shotgun (WGS) entry which is preliminary data.</text>
</comment>
<reference evidence="2" key="1">
    <citation type="journal article" date="2023" name="Science">
        <title>Elucidation of the pathway for biosynthesis of saponin adjuvants from the soapbark tree.</title>
        <authorList>
            <person name="Reed J."/>
            <person name="Orme A."/>
            <person name="El-Demerdash A."/>
            <person name="Owen C."/>
            <person name="Martin L.B.B."/>
            <person name="Misra R.C."/>
            <person name="Kikuchi S."/>
            <person name="Rejzek M."/>
            <person name="Martin A.C."/>
            <person name="Harkess A."/>
            <person name="Leebens-Mack J."/>
            <person name="Louveau T."/>
            <person name="Stephenson M.J."/>
            <person name="Osbourn A."/>
        </authorList>
    </citation>
    <scope>NUCLEOTIDE SEQUENCE</scope>
    <source>
        <strain evidence="2">S10</strain>
    </source>
</reference>
<keyword evidence="3" id="KW-1185">Reference proteome</keyword>
<evidence type="ECO:0000313" key="2">
    <source>
        <dbReference type="EMBL" id="KAJ7955119.1"/>
    </source>
</evidence>
<feature type="compositionally biased region" description="Low complexity" evidence="1">
    <location>
        <begin position="241"/>
        <end position="253"/>
    </location>
</feature>
<dbReference type="EMBL" id="JARAOO010000009">
    <property type="protein sequence ID" value="KAJ7955119.1"/>
    <property type="molecule type" value="Genomic_DNA"/>
</dbReference>